<dbReference type="EMBL" id="KZ825123">
    <property type="protein sequence ID" value="PYI20672.1"/>
    <property type="molecule type" value="Genomic_DNA"/>
</dbReference>
<dbReference type="Gene3D" id="1.10.510.10">
    <property type="entry name" value="Transferase(Phosphotransferase) domain 1"/>
    <property type="match status" value="1"/>
</dbReference>
<evidence type="ECO:0000256" key="1">
    <source>
        <dbReference type="SAM" id="MobiDB-lite"/>
    </source>
</evidence>
<reference evidence="3 4" key="1">
    <citation type="submission" date="2018-02" db="EMBL/GenBank/DDBJ databases">
        <title>The genomes of Aspergillus section Nigri reveals drivers in fungal speciation.</title>
        <authorList>
            <consortium name="DOE Joint Genome Institute"/>
            <person name="Vesth T.C."/>
            <person name="Nybo J."/>
            <person name="Theobald S."/>
            <person name="Brandl J."/>
            <person name="Frisvad J.C."/>
            <person name="Nielsen K.F."/>
            <person name="Lyhne E.K."/>
            <person name="Kogle M.E."/>
            <person name="Kuo A."/>
            <person name="Riley R."/>
            <person name="Clum A."/>
            <person name="Nolan M."/>
            <person name="Lipzen A."/>
            <person name="Salamov A."/>
            <person name="Henrissat B."/>
            <person name="Wiebenga A."/>
            <person name="De vries R.P."/>
            <person name="Grigoriev I.V."/>
            <person name="Mortensen U.H."/>
            <person name="Andersen M.R."/>
            <person name="Baker S.E."/>
        </authorList>
    </citation>
    <scope>NUCLEOTIDE SEQUENCE [LARGE SCALE GENOMIC DNA]</scope>
    <source>
        <strain evidence="3 4">CBS 115571</strain>
    </source>
</reference>
<dbReference type="GO" id="GO:0004674">
    <property type="term" value="F:protein serine/threonine kinase activity"/>
    <property type="evidence" value="ECO:0007669"/>
    <property type="project" value="TreeGrafter"/>
</dbReference>
<proteinExistence type="predicted"/>
<dbReference type="OMA" id="GEHIMCA"/>
<feature type="region of interest" description="Disordered" evidence="1">
    <location>
        <begin position="555"/>
        <end position="589"/>
    </location>
</feature>
<keyword evidence="3" id="KW-0418">Kinase</keyword>
<dbReference type="Proteomes" id="UP000249829">
    <property type="component" value="Unassembled WGS sequence"/>
</dbReference>
<dbReference type="InterPro" id="IPR011009">
    <property type="entry name" value="Kinase-like_dom_sf"/>
</dbReference>
<name>A0A2V5HE32_ASPV1</name>
<accession>A0A2V5HE32</accession>
<feature type="domain" description="Protein kinase" evidence="2">
    <location>
        <begin position="160"/>
        <end position="496"/>
    </location>
</feature>
<evidence type="ECO:0000313" key="4">
    <source>
        <dbReference type="Proteomes" id="UP000249829"/>
    </source>
</evidence>
<dbReference type="GO" id="GO:0005524">
    <property type="term" value="F:ATP binding"/>
    <property type="evidence" value="ECO:0007669"/>
    <property type="project" value="InterPro"/>
</dbReference>
<gene>
    <name evidence="3" type="ORF">BO99DRAFT_330047</name>
</gene>
<dbReference type="Pfam" id="PF00069">
    <property type="entry name" value="Pkinase"/>
    <property type="match status" value="1"/>
</dbReference>
<dbReference type="SMART" id="SM00220">
    <property type="entry name" value="S_TKc"/>
    <property type="match status" value="1"/>
</dbReference>
<dbReference type="AlphaFoldDB" id="A0A2V5HE32"/>
<organism evidence="3 4">
    <name type="scientific">Aspergillus violaceofuscus (strain CBS 115571)</name>
    <dbReference type="NCBI Taxonomy" id="1450538"/>
    <lineage>
        <taxon>Eukaryota</taxon>
        <taxon>Fungi</taxon>
        <taxon>Dikarya</taxon>
        <taxon>Ascomycota</taxon>
        <taxon>Pezizomycotina</taxon>
        <taxon>Eurotiomycetes</taxon>
        <taxon>Eurotiomycetidae</taxon>
        <taxon>Eurotiales</taxon>
        <taxon>Aspergillaceae</taxon>
        <taxon>Aspergillus</taxon>
    </lineage>
</organism>
<dbReference type="PROSITE" id="PS50011">
    <property type="entry name" value="PROTEIN_KINASE_DOM"/>
    <property type="match status" value="1"/>
</dbReference>
<evidence type="ECO:0000259" key="2">
    <source>
        <dbReference type="PROSITE" id="PS50011"/>
    </source>
</evidence>
<dbReference type="PANTHER" id="PTHR24359:SF1">
    <property type="entry name" value="INHIBITOR OF NUCLEAR FACTOR KAPPA-B KINASE EPSILON SUBUNIT HOMOLOG 1-RELATED"/>
    <property type="match status" value="1"/>
</dbReference>
<dbReference type="SUPFAM" id="SSF56112">
    <property type="entry name" value="Protein kinase-like (PK-like)"/>
    <property type="match status" value="1"/>
</dbReference>
<sequence>MSLSSLDFKARRRNLVERVNEELRQHFIQGDEHSKRFICRQALLGIWQDESRLHTLLGPNSISPQDIRRVQRECVAILSILTYIRAIKTIGRFHAILYTDEINDTNLPLQDGEIRQLLSLEPELFFLFNDYQWAFCPAEIHCDRDPPLQLIDARRRLPFLSTPKLIGSGGFGVVELVKIAPRYLKLSRGADFEYPYKVACKRFEGVRKLQDFETELANLQNLKSSLTNQAHILQHLTTISHGPQYYILFPYAELGDLDQFLLDGAGLYDFRQRFPLIAPHSTPDNYKPLLYQCWALASALDWLHNGIKIKTRDIKCAHMDLKPDNILIMKDSSSTVGKWVISDFGISVAEHDRHSRAHALSIRDLYREVTIDRLAVPQLGTYQPPEGIHMKGDSIETEGAGRRSDVWSFGCVFSEVLAWAIGRRREVEEFAYSRARRGQKDAFWEEITPNTLSPGKKEFRLCDAVARWLNDLQNQRYSTDPVVRLWAQKLAREILIVSKADRPSAAKLEKIVGGLYNACEMLTTCDMQESGLPLLQRYEPPELVVTPACGTGISPDISSPSLSTTGTRSGSSTFSQPPTPSTPVDPTYGHTVLPHSSSGILAAAISRSKVQDTVPVAMIYTNRIEIIQISISHSGSHACRTKLLRDEWRSGSVGVAIEGRYFAAWGDCKKSMKRRVYIGDTTSDPMSMLPSDIGFISSVAISAQGILALVCDKEILLRSQTSQFETQCLFSERELDQTFTQAIFNDQGSMLFAWAIGSRQESLYVWRIEENNPSSLCHVVHYSLARGHQPTTIIPYNFHSGCILARHDRKDYLAVSLSKGSTGLPGIERHNEHLKITIGCLLRDEWLLGLTVPGIVRSDVRLMKYAVTWADDQNQLSQPARSLCKMPKVCKDALSMQAYKDGTMIAVVVCTKNNISVVKLSDTP</sequence>
<keyword evidence="3" id="KW-0808">Transferase</keyword>
<protein>
    <submittedName>
        <fullName evidence="3">Kinase-like protein</fullName>
    </submittedName>
</protein>
<dbReference type="PANTHER" id="PTHR24359">
    <property type="entry name" value="SERINE/THREONINE-PROTEIN KINASE SBK1"/>
    <property type="match status" value="1"/>
</dbReference>
<dbReference type="STRING" id="1450538.A0A2V5HE32"/>
<feature type="compositionally biased region" description="Low complexity" evidence="1">
    <location>
        <begin position="558"/>
        <end position="576"/>
    </location>
</feature>
<dbReference type="CDD" id="cd00180">
    <property type="entry name" value="PKc"/>
    <property type="match status" value="1"/>
</dbReference>
<dbReference type="PROSITE" id="PS00108">
    <property type="entry name" value="PROTEIN_KINASE_ST"/>
    <property type="match status" value="1"/>
</dbReference>
<evidence type="ECO:0000313" key="3">
    <source>
        <dbReference type="EMBL" id="PYI20672.1"/>
    </source>
</evidence>
<dbReference type="InterPro" id="IPR000719">
    <property type="entry name" value="Prot_kinase_dom"/>
</dbReference>
<dbReference type="InterPro" id="IPR008271">
    <property type="entry name" value="Ser/Thr_kinase_AS"/>
</dbReference>
<keyword evidence="4" id="KW-1185">Reference proteome</keyword>